<organism evidence="2 3">
    <name type="scientific">Heterocephalus glaber</name>
    <name type="common">Naked mole rat</name>
    <dbReference type="NCBI Taxonomy" id="10181"/>
    <lineage>
        <taxon>Eukaryota</taxon>
        <taxon>Metazoa</taxon>
        <taxon>Chordata</taxon>
        <taxon>Craniata</taxon>
        <taxon>Vertebrata</taxon>
        <taxon>Euteleostomi</taxon>
        <taxon>Mammalia</taxon>
        <taxon>Eutheria</taxon>
        <taxon>Euarchontoglires</taxon>
        <taxon>Glires</taxon>
        <taxon>Rodentia</taxon>
        <taxon>Hystricomorpha</taxon>
        <taxon>Bathyergidae</taxon>
        <taxon>Heterocephalus</taxon>
    </lineage>
</organism>
<name>G5AYY9_HETGA</name>
<sequence>MDSCCTGEERKVAQQPGKPLLAEEGDLGGREAHAPSATPRLAAVERSRVPPASRRFIYKQCARLKEHPNCYPSGTPPRGAPAFGSPLQAGAGDAHLGVAPIPPVPARGSNSPGSPEWEGGSAHLVFRKSVDRLP</sequence>
<accession>G5AYY9</accession>
<dbReference type="InParanoid" id="G5AYY9"/>
<dbReference type="Proteomes" id="UP000006813">
    <property type="component" value="Unassembled WGS sequence"/>
</dbReference>
<reference evidence="2 3" key="1">
    <citation type="journal article" date="2011" name="Nature">
        <title>Genome sequencing reveals insights into physiology and longevity of the naked mole rat.</title>
        <authorList>
            <person name="Kim E.B."/>
            <person name="Fang X."/>
            <person name="Fushan A.A."/>
            <person name="Huang Z."/>
            <person name="Lobanov A.V."/>
            <person name="Han L."/>
            <person name="Marino S.M."/>
            <person name="Sun X."/>
            <person name="Turanov A.A."/>
            <person name="Yang P."/>
            <person name="Yim S.H."/>
            <person name="Zhao X."/>
            <person name="Kasaikina M.V."/>
            <person name="Stoletzki N."/>
            <person name="Peng C."/>
            <person name="Polak P."/>
            <person name="Xiong Z."/>
            <person name="Kiezun A."/>
            <person name="Zhu Y."/>
            <person name="Chen Y."/>
            <person name="Kryukov G.V."/>
            <person name="Zhang Q."/>
            <person name="Peshkin L."/>
            <person name="Yang L."/>
            <person name="Bronson R.T."/>
            <person name="Buffenstein R."/>
            <person name="Wang B."/>
            <person name="Han C."/>
            <person name="Li Q."/>
            <person name="Chen L."/>
            <person name="Zhao W."/>
            <person name="Sunyaev S.R."/>
            <person name="Park T.J."/>
            <person name="Zhang G."/>
            <person name="Wang J."/>
            <person name="Gladyshev V.N."/>
        </authorList>
    </citation>
    <scope>NUCLEOTIDE SEQUENCE [LARGE SCALE GENOMIC DNA]</scope>
</reference>
<gene>
    <name evidence="2" type="ORF">GW7_09298</name>
</gene>
<proteinExistence type="predicted"/>
<feature type="region of interest" description="Disordered" evidence="1">
    <location>
        <begin position="68"/>
        <end position="134"/>
    </location>
</feature>
<evidence type="ECO:0000313" key="2">
    <source>
        <dbReference type="EMBL" id="EHB02241.1"/>
    </source>
</evidence>
<evidence type="ECO:0000256" key="1">
    <source>
        <dbReference type="SAM" id="MobiDB-lite"/>
    </source>
</evidence>
<protein>
    <submittedName>
        <fullName evidence="2">Uncharacterized protein</fullName>
    </submittedName>
</protein>
<feature type="region of interest" description="Disordered" evidence="1">
    <location>
        <begin position="1"/>
        <end position="49"/>
    </location>
</feature>
<dbReference type="AlphaFoldDB" id="G5AYY9"/>
<evidence type="ECO:0000313" key="3">
    <source>
        <dbReference type="Proteomes" id="UP000006813"/>
    </source>
</evidence>
<dbReference type="EMBL" id="JH167582">
    <property type="protein sequence ID" value="EHB02241.1"/>
    <property type="molecule type" value="Genomic_DNA"/>
</dbReference>